<name>A0ABS1R368_9SPHI</name>
<dbReference type="Pfam" id="PF00293">
    <property type="entry name" value="NUDIX"/>
    <property type="match status" value="1"/>
</dbReference>
<dbReference type="EMBL" id="JAERTY010000005">
    <property type="protein sequence ID" value="MBL1409133.1"/>
    <property type="molecule type" value="Genomic_DNA"/>
</dbReference>
<protein>
    <submittedName>
        <fullName evidence="4">NUDIX domain-containing protein</fullName>
    </submittedName>
</protein>
<dbReference type="InterPro" id="IPR015797">
    <property type="entry name" value="NUDIX_hydrolase-like_dom_sf"/>
</dbReference>
<gene>
    <name evidence="4" type="ORF">JKG61_10255</name>
</gene>
<dbReference type="Proteomes" id="UP000625283">
    <property type="component" value="Unassembled WGS sequence"/>
</dbReference>
<sequence length="136" mass="15469">MTSKITVALAIITNERNEILALRKNNSVYYTLPGGKIEFQETPIDALIRELSEELHLRFEPTALTLVGTHITQAANEPDTIVEGHIFRLNSPLNIKVSTYAEIVEHVWLSHANYKDYNLAHLLKEFALPLWLAQSF</sequence>
<dbReference type="RefSeq" id="WP_202102890.1">
    <property type="nucleotide sequence ID" value="NZ_JAERTY010000005.1"/>
</dbReference>
<proteinExistence type="predicted"/>
<keyword evidence="2" id="KW-0378">Hydrolase</keyword>
<dbReference type="CDD" id="cd04690">
    <property type="entry name" value="NUDIX_Hydrolase"/>
    <property type="match status" value="1"/>
</dbReference>
<dbReference type="InterPro" id="IPR000086">
    <property type="entry name" value="NUDIX_hydrolase_dom"/>
</dbReference>
<comment type="cofactor">
    <cofactor evidence="1">
        <name>Mg(2+)</name>
        <dbReference type="ChEBI" id="CHEBI:18420"/>
    </cofactor>
</comment>
<dbReference type="Gene3D" id="3.90.79.10">
    <property type="entry name" value="Nucleoside Triphosphate Pyrophosphohydrolase"/>
    <property type="match status" value="1"/>
</dbReference>
<reference evidence="4 5" key="1">
    <citation type="submission" date="2021-01" db="EMBL/GenBank/DDBJ databases">
        <title>C459-1 draft genome sequence.</title>
        <authorList>
            <person name="Zhang X.-F."/>
        </authorList>
    </citation>
    <scope>NUCLEOTIDE SEQUENCE [LARGE SCALE GENOMIC DNA]</scope>
    <source>
        <strain evidence="5">C459-1</strain>
    </source>
</reference>
<organism evidence="4 5">
    <name type="scientific">Sphingobacterium faecale</name>
    <dbReference type="NCBI Taxonomy" id="2803775"/>
    <lineage>
        <taxon>Bacteria</taxon>
        <taxon>Pseudomonadati</taxon>
        <taxon>Bacteroidota</taxon>
        <taxon>Sphingobacteriia</taxon>
        <taxon>Sphingobacteriales</taxon>
        <taxon>Sphingobacteriaceae</taxon>
        <taxon>Sphingobacterium</taxon>
    </lineage>
</organism>
<keyword evidence="5" id="KW-1185">Reference proteome</keyword>
<comment type="caution">
    <text evidence="4">The sequence shown here is derived from an EMBL/GenBank/DDBJ whole genome shotgun (WGS) entry which is preliminary data.</text>
</comment>
<feature type="domain" description="Nudix hydrolase" evidence="3">
    <location>
        <begin position="3"/>
        <end position="133"/>
    </location>
</feature>
<dbReference type="InterPro" id="IPR020084">
    <property type="entry name" value="NUDIX_hydrolase_CS"/>
</dbReference>
<dbReference type="PANTHER" id="PTHR43046">
    <property type="entry name" value="GDP-MANNOSE MANNOSYL HYDROLASE"/>
    <property type="match status" value="1"/>
</dbReference>
<accession>A0ABS1R368</accession>
<dbReference type="PROSITE" id="PS51462">
    <property type="entry name" value="NUDIX"/>
    <property type="match status" value="1"/>
</dbReference>
<dbReference type="PROSITE" id="PS00893">
    <property type="entry name" value="NUDIX_BOX"/>
    <property type="match status" value="1"/>
</dbReference>
<evidence type="ECO:0000313" key="5">
    <source>
        <dbReference type="Proteomes" id="UP000625283"/>
    </source>
</evidence>
<evidence type="ECO:0000313" key="4">
    <source>
        <dbReference type="EMBL" id="MBL1409133.1"/>
    </source>
</evidence>
<evidence type="ECO:0000259" key="3">
    <source>
        <dbReference type="PROSITE" id="PS51462"/>
    </source>
</evidence>
<evidence type="ECO:0000256" key="1">
    <source>
        <dbReference type="ARBA" id="ARBA00001946"/>
    </source>
</evidence>
<dbReference type="SUPFAM" id="SSF55811">
    <property type="entry name" value="Nudix"/>
    <property type="match status" value="1"/>
</dbReference>
<evidence type="ECO:0000256" key="2">
    <source>
        <dbReference type="ARBA" id="ARBA00022801"/>
    </source>
</evidence>
<dbReference type="PANTHER" id="PTHR43046:SF2">
    <property type="entry name" value="8-OXO-DGTP DIPHOSPHATASE-RELATED"/>
    <property type="match status" value="1"/>
</dbReference>